<dbReference type="AlphaFoldDB" id="A0AAV9B0F6"/>
<accession>A0AAV9B0F6</accession>
<evidence type="ECO:0000256" key="1">
    <source>
        <dbReference type="SAM" id="SignalP"/>
    </source>
</evidence>
<dbReference type="EMBL" id="JAUJYN010000006">
    <property type="protein sequence ID" value="KAK1269747.1"/>
    <property type="molecule type" value="Genomic_DNA"/>
</dbReference>
<keyword evidence="3" id="KW-1185">Reference proteome</keyword>
<reference evidence="2" key="1">
    <citation type="journal article" date="2023" name="Nat. Commun.">
        <title>Diploid and tetraploid genomes of Acorus and the evolution of monocots.</title>
        <authorList>
            <person name="Ma L."/>
            <person name="Liu K.W."/>
            <person name="Li Z."/>
            <person name="Hsiao Y.Y."/>
            <person name="Qi Y."/>
            <person name="Fu T."/>
            <person name="Tang G.D."/>
            <person name="Zhang D."/>
            <person name="Sun W.H."/>
            <person name="Liu D.K."/>
            <person name="Li Y."/>
            <person name="Chen G.Z."/>
            <person name="Liu X.D."/>
            <person name="Liao X.Y."/>
            <person name="Jiang Y.T."/>
            <person name="Yu X."/>
            <person name="Hao Y."/>
            <person name="Huang J."/>
            <person name="Zhao X.W."/>
            <person name="Ke S."/>
            <person name="Chen Y.Y."/>
            <person name="Wu W.L."/>
            <person name="Hsu J.L."/>
            <person name="Lin Y.F."/>
            <person name="Huang M.D."/>
            <person name="Li C.Y."/>
            <person name="Huang L."/>
            <person name="Wang Z.W."/>
            <person name="Zhao X."/>
            <person name="Zhong W.Y."/>
            <person name="Peng D.H."/>
            <person name="Ahmad S."/>
            <person name="Lan S."/>
            <person name="Zhang J.S."/>
            <person name="Tsai W.C."/>
            <person name="Van de Peer Y."/>
            <person name="Liu Z.J."/>
        </authorList>
    </citation>
    <scope>NUCLEOTIDE SEQUENCE</scope>
    <source>
        <strain evidence="2">SCP</strain>
    </source>
</reference>
<keyword evidence="1" id="KW-0732">Signal</keyword>
<sequence>MAFNISLLNLVKISSAVVASLAATLSGIGVANAGLIFFNNCLIAMSEDDLPCQVRVVMISGGR</sequence>
<feature type="chain" id="PRO_5043709588" evidence="1">
    <location>
        <begin position="17"/>
        <end position="63"/>
    </location>
</feature>
<proteinExistence type="predicted"/>
<comment type="caution">
    <text evidence="2">The sequence shown here is derived from an EMBL/GenBank/DDBJ whole genome shotgun (WGS) entry which is preliminary data.</text>
</comment>
<organism evidence="2 3">
    <name type="scientific">Acorus gramineus</name>
    <name type="common">Dwarf sweet flag</name>
    <dbReference type="NCBI Taxonomy" id="55184"/>
    <lineage>
        <taxon>Eukaryota</taxon>
        <taxon>Viridiplantae</taxon>
        <taxon>Streptophyta</taxon>
        <taxon>Embryophyta</taxon>
        <taxon>Tracheophyta</taxon>
        <taxon>Spermatophyta</taxon>
        <taxon>Magnoliopsida</taxon>
        <taxon>Liliopsida</taxon>
        <taxon>Acoraceae</taxon>
        <taxon>Acorus</taxon>
    </lineage>
</organism>
<feature type="signal peptide" evidence="1">
    <location>
        <begin position="1"/>
        <end position="16"/>
    </location>
</feature>
<evidence type="ECO:0000313" key="3">
    <source>
        <dbReference type="Proteomes" id="UP001179952"/>
    </source>
</evidence>
<protein>
    <submittedName>
        <fullName evidence="2">Uncharacterized protein</fullName>
    </submittedName>
</protein>
<gene>
    <name evidence="2" type="ORF">QJS04_geneDACA006503</name>
</gene>
<dbReference type="Proteomes" id="UP001179952">
    <property type="component" value="Unassembled WGS sequence"/>
</dbReference>
<name>A0AAV9B0F6_ACOGR</name>
<evidence type="ECO:0000313" key="2">
    <source>
        <dbReference type="EMBL" id="KAK1269747.1"/>
    </source>
</evidence>
<reference evidence="2" key="2">
    <citation type="submission" date="2023-06" db="EMBL/GenBank/DDBJ databases">
        <authorList>
            <person name="Ma L."/>
            <person name="Liu K.-W."/>
            <person name="Li Z."/>
            <person name="Hsiao Y.-Y."/>
            <person name="Qi Y."/>
            <person name="Fu T."/>
            <person name="Tang G."/>
            <person name="Zhang D."/>
            <person name="Sun W.-H."/>
            <person name="Liu D.-K."/>
            <person name="Li Y."/>
            <person name="Chen G.-Z."/>
            <person name="Liu X.-D."/>
            <person name="Liao X.-Y."/>
            <person name="Jiang Y.-T."/>
            <person name="Yu X."/>
            <person name="Hao Y."/>
            <person name="Huang J."/>
            <person name="Zhao X.-W."/>
            <person name="Ke S."/>
            <person name="Chen Y.-Y."/>
            <person name="Wu W.-L."/>
            <person name="Hsu J.-L."/>
            <person name="Lin Y.-F."/>
            <person name="Huang M.-D."/>
            <person name="Li C.-Y."/>
            <person name="Huang L."/>
            <person name="Wang Z.-W."/>
            <person name="Zhao X."/>
            <person name="Zhong W.-Y."/>
            <person name="Peng D.-H."/>
            <person name="Ahmad S."/>
            <person name="Lan S."/>
            <person name="Zhang J.-S."/>
            <person name="Tsai W.-C."/>
            <person name="Van De Peer Y."/>
            <person name="Liu Z.-J."/>
        </authorList>
    </citation>
    <scope>NUCLEOTIDE SEQUENCE</scope>
    <source>
        <strain evidence="2">SCP</strain>
        <tissue evidence="2">Leaves</tissue>
    </source>
</reference>